<dbReference type="GO" id="GO:0005886">
    <property type="term" value="C:plasma membrane"/>
    <property type="evidence" value="ECO:0007669"/>
    <property type="project" value="TreeGrafter"/>
</dbReference>
<keyword evidence="5 6" id="KW-0560">Oxidoreductase</keyword>
<dbReference type="InterPro" id="IPR037069">
    <property type="entry name" value="AcylCoA_DH/ox_N_sf"/>
</dbReference>
<evidence type="ECO:0000313" key="10">
    <source>
        <dbReference type="EMBL" id="CAA9247754.1"/>
    </source>
</evidence>
<dbReference type="Gene3D" id="1.20.140.10">
    <property type="entry name" value="Butyryl-CoA Dehydrogenase, subunit A, domain 3"/>
    <property type="match status" value="1"/>
</dbReference>
<protein>
    <submittedName>
        <fullName evidence="10">Acyl-CoA dehydrogenase, long-chain specific</fullName>
        <ecNumber evidence="10">1.3.8.8</ecNumber>
    </submittedName>
</protein>
<evidence type="ECO:0000256" key="2">
    <source>
        <dbReference type="ARBA" id="ARBA00009347"/>
    </source>
</evidence>
<dbReference type="AlphaFoldDB" id="A0A6J4IED7"/>
<dbReference type="Pfam" id="PF00441">
    <property type="entry name" value="Acyl-CoA_dh_1"/>
    <property type="match status" value="1"/>
</dbReference>
<dbReference type="InterPro" id="IPR046373">
    <property type="entry name" value="Acyl-CoA_Oxase/DH_mid-dom_sf"/>
</dbReference>
<dbReference type="InterPro" id="IPR036250">
    <property type="entry name" value="AcylCo_DH-like_C"/>
</dbReference>
<dbReference type="PANTHER" id="PTHR43292:SF4">
    <property type="entry name" value="ACYL-COA DEHYDROGENASE FADE34"/>
    <property type="match status" value="1"/>
</dbReference>
<evidence type="ECO:0000256" key="1">
    <source>
        <dbReference type="ARBA" id="ARBA00001974"/>
    </source>
</evidence>
<dbReference type="InterPro" id="IPR006091">
    <property type="entry name" value="Acyl-CoA_Oxase/DH_mid-dom"/>
</dbReference>
<keyword evidence="4 6" id="KW-0274">FAD</keyword>
<evidence type="ECO:0000256" key="6">
    <source>
        <dbReference type="RuleBase" id="RU362125"/>
    </source>
</evidence>
<feature type="domain" description="Acyl-CoA dehydrogenase/oxidase C-terminal" evidence="7">
    <location>
        <begin position="217"/>
        <end position="387"/>
    </location>
</feature>
<keyword evidence="3 6" id="KW-0285">Flavoprotein</keyword>
<dbReference type="Gene3D" id="2.40.110.10">
    <property type="entry name" value="Butyryl-CoA Dehydrogenase, subunit A, domain 2"/>
    <property type="match status" value="1"/>
</dbReference>
<dbReference type="SUPFAM" id="SSF47203">
    <property type="entry name" value="Acyl-CoA dehydrogenase C-terminal domain-like"/>
    <property type="match status" value="1"/>
</dbReference>
<sequence>MADHAALISERLEQLLAETDESTDVRTFRGKQYDLGLGWVHFPEGYGGVGAPPKLQRIVEEGIAGASRRAHDPGRTFFGLTMAGPTIVTHGSEEARQRLLRPMFTGEDAWCQLFSEPGAGSDLAGLSCRAVRDGDEWVVTGQKVWNTLAHIADRGMLVARTDPQQPKHRGVTYFALDMHAPGVEVRPLRQITGEAEFNEVYMTEVRVPDADRIGDVGAGWGVAMTTLANERTTIGGGGSGARRQTGPVRYQWGKGAMAEALRIWHEEAPDPSPAMKDRLMRMMVESEVLYLTNVRAGQMRQAGNPGPEGSIAKLMFSEVNKRLYELCVDLLGPRATVDVDYSMRRTDAGGLVGAPGSSRKMFLRSRANSVEGGTSEVQRNILGERVLGLPGDVRVDKDRPWSEVPRS</sequence>
<dbReference type="InterPro" id="IPR052161">
    <property type="entry name" value="Mycobact_Acyl-CoA_DH"/>
</dbReference>
<dbReference type="Pfam" id="PF02770">
    <property type="entry name" value="Acyl-CoA_dh_M"/>
    <property type="match status" value="1"/>
</dbReference>
<accession>A0A6J4IED7</accession>
<dbReference type="InterPro" id="IPR009100">
    <property type="entry name" value="AcylCoA_DH/oxidase_NM_dom_sf"/>
</dbReference>
<evidence type="ECO:0000256" key="3">
    <source>
        <dbReference type="ARBA" id="ARBA00022630"/>
    </source>
</evidence>
<dbReference type="InterPro" id="IPR013786">
    <property type="entry name" value="AcylCoA_DH/ox_N"/>
</dbReference>
<evidence type="ECO:0000256" key="4">
    <source>
        <dbReference type="ARBA" id="ARBA00022827"/>
    </source>
</evidence>
<dbReference type="InterPro" id="IPR009075">
    <property type="entry name" value="AcylCo_DH/oxidase_C"/>
</dbReference>
<organism evidence="10">
    <name type="scientific">uncultured Acidimicrobiales bacterium</name>
    <dbReference type="NCBI Taxonomy" id="310071"/>
    <lineage>
        <taxon>Bacteria</taxon>
        <taxon>Bacillati</taxon>
        <taxon>Actinomycetota</taxon>
        <taxon>Acidimicrobiia</taxon>
        <taxon>Acidimicrobiales</taxon>
        <taxon>environmental samples</taxon>
    </lineage>
</organism>
<dbReference type="FunFam" id="2.40.110.10:FF:000011">
    <property type="entry name" value="Acyl-CoA dehydrogenase FadE34"/>
    <property type="match status" value="1"/>
</dbReference>
<dbReference type="GO" id="GO:0004466">
    <property type="term" value="F:long-chain fatty acyl-CoA dehydrogenase activity"/>
    <property type="evidence" value="ECO:0007669"/>
    <property type="project" value="UniProtKB-EC"/>
</dbReference>
<dbReference type="PANTHER" id="PTHR43292">
    <property type="entry name" value="ACYL-COA DEHYDROGENASE"/>
    <property type="match status" value="1"/>
</dbReference>
<feature type="domain" description="Acyl-CoA dehydrogenase/oxidase N-terminal" evidence="9">
    <location>
        <begin position="7"/>
        <end position="107"/>
    </location>
</feature>
<evidence type="ECO:0000259" key="8">
    <source>
        <dbReference type="Pfam" id="PF02770"/>
    </source>
</evidence>
<name>A0A6J4IED7_9ACTN</name>
<dbReference type="EMBL" id="CADCSY010000092">
    <property type="protein sequence ID" value="CAA9247754.1"/>
    <property type="molecule type" value="Genomic_DNA"/>
</dbReference>
<evidence type="ECO:0000256" key="5">
    <source>
        <dbReference type="ARBA" id="ARBA00023002"/>
    </source>
</evidence>
<evidence type="ECO:0000259" key="7">
    <source>
        <dbReference type="Pfam" id="PF00441"/>
    </source>
</evidence>
<dbReference type="Pfam" id="PF02771">
    <property type="entry name" value="Acyl-CoA_dh_N"/>
    <property type="match status" value="1"/>
</dbReference>
<comment type="similarity">
    <text evidence="2 6">Belongs to the acyl-CoA dehydrogenase family.</text>
</comment>
<dbReference type="SUPFAM" id="SSF56645">
    <property type="entry name" value="Acyl-CoA dehydrogenase NM domain-like"/>
    <property type="match status" value="1"/>
</dbReference>
<dbReference type="EC" id="1.3.8.8" evidence="10"/>
<evidence type="ECO:0000259" key="9">
    <source>
        <dbReference type="Pfam" id="PF02771"/>
    </source>
</evidence>
<comment type="cofactor">
    <cofactor evidence="1 6">
        <name>FAD</name>
        <dbReference type="ChEBI" id="CHEBI:57692"/>
    </cofactor>
</comment>
<proteinExistence type="inferred from homology"/>
<dbReference type="GO" id="GO:0050660">
    <property type="term" value="F:flavin adenine dinucleotide binding"/>
    <property type="evidence" value="ECO:0007669"/>
    <property type="project" value="InterPro"/>
</dbReference>
<feature type="domain" description="Acyl-CoA oxidase/dehydrogenase middle" evidence="8">
    <location>
        <begin position="111"/>
        <end position="202"/>
    </location>
</feature>
<reference evidence="10" key="1">
    <citation type="submission" date="2020-02" db="EMBL/GenBank/DDBJ databases">
        <authorList>
            <person name="Meier V. D."/>
        </authorList>
    </citation>
    <scope>NUCLEOTIDE SEQUENCE</scope>
    <source>
        <strain evidence="10">AVDCRST_MAG20</strain>
    </source>
</reference>
<gene>
    <name evidence="10" type="ORF">AVDCRST_MAG20-2190</name>
</gene>
<dbReference type="Gene3D" id="1.10.540.10">
    <property type="entry name" value="Acyl-CoA dehydrogenase/oxidase, N-terminal domain"/>
    <property type="match status" value="1"/>
</dbReference>